<dbReference type="InterPro" id="IPR036597">
    <property type="entry name" value="Fido-like_dom_sf"/>
</dbReference>
<organism evidence="9 10">
    <name type="scientific">Candidatus Thiothrix anitrata</name>
    <dbReference type="NCBI Taxonomy" id="2823902"/>
    <lineage>
        <taxon>Bacteria</taxon>
        <taxon>Pseudomonadati</taxon>
        <taxon>Pseudomonadota</taxon>
        <taxon>Gammaproteobacteria</taxon>
        <taxon>Thiotrichales</taxon>
        <taxon>Thiotrichaceae</taxon>
        <taxon>Thiothrix</taxon>
    </lineage>
</organism>
<comment type="catalytic activity">
    <reaction evidence="7">
        <text>L-tyrosyl-[protein] + ATP = O-(5'-adenylyl)-L-tyrosyl-[protein] + diphosphate</text>
        <dbReference type="Rhea" id="RHEA:54288"/>
        <dbReference type="Rhea" id="RHEA-COMP:10136"/>
        <dbReference type="Rhea" id="RHEA-COMP:13846"/>
        <dbReference type="ChEBI" id="CHEBI:30616"/>
        <dbReference type="ChEBI" id="CHEBI:33019"/>
        <dbReference type="ChEBI" id="CHEBI:46858"/>
        <dbReference type="ChEBI" id="CHEBI:83624"/>
        <dbReference type="EC" id="2.7.7.108"/>
    </reaction>
</comment>
<dbReference type="Proteomes" id="UP000672027">
    <property type="component" value="Chromosome"/>
</dbReference>
<evidence type="ECO:0000256" key="2">
    <source>
        <dbReference type="ARBA" id="ARBA00022695"/>
    </source>
</evidence>
<keyword evidence="2" id="KW-0548">Nucleotidyltransferase</keyword>
<comment type="catalytic activity">
    <reaction evidence="6">
        <text>L-threonyl-[protein] + ATP = 3-O-(5'-adenylyl)-L-threonyl-[protein] + diphosphate</text>
        <dbReference type="Rhea" id="RHEA:54292"/>
        <dbReference type="Rhea" id="RHEA-COMP:11060"/>
        <dbReference type="Rhea" id="RHEA-COMP:13847"/>
        <dbReference type="ChEBI" id="CHEBI:30013"/>
        <dbReference type="ChEBI" id="CHEBI:30616"/>
        <dbReference type="ChEBI" id="CHEBI:33019"/>
        <dbReference type="ChEBI" id="CHEBI:138113"/>
        <dbReference type="EC" id="2.7.7.108"/>
    </reaction>
</comment>
<dbReference type="EC" id="2.7.7.108" evidence="5"/>
<evidence type="ECO:0000256" key="7">
    <source>
        <dbReference type="ARBA" id="ARBA00048696"/>
    </source>
</evidence>
<protein>
    <recommendedName>
        <fullName evidence="5">protein adenylyltransferase</fullName>
        <ecNumber evidence="5">2.7.7.108</ecNumber>
    </recommendedName>
</protein>
<dbReference type="SUPFAM" id="SSF140931">
    <property type="entry name" value="Fic-like"/>
    <property type="match status" value="1"/>
</dbReference>
<evidence type="ECO:0000256" key="5">
    <source>
        <dbReference type="ARBA" id="ARBA00034531"/>
    </source>
</evidence>
<keyword evidence="10" id="KW-1185">Reference proteome</keyword>
<dbReference type="Gene3D" id="1.10.3290.10">
    <property type="entry name" value="Fido-like domain"/>
    <property type="match status" value="1"/>
</dbReference>
<keyword evidence="4" id="KW-0067">ATP-binding</keyword>
<sequence length="210" mass="24629">MDKYDVIHDYYCYPSSAVLKNKLGITDASIFEQAERDITSLTIERVTYQSPPYTLQTFKKIHYALFSDVYEWAGEIRTVDISKGGTRFCTCNRIEPEATKLFRNLEKDHWLKDLLPADLATKLAEHYCEFNMLHPFREGNGRVQRIFFEHLALSSGYRLDWRDVTKDEWIQANIDGVQVEYGKMEKIFARILQTTQDIKQELLTGRTRLV</sequence>
<evidence type="ECO:0000259" key="8">
    <source>
        <dbReference type="PROSITE" id="PS51459"/>
    </source>
</evidence>
<feature type="domain" description="Fido" evidence="8">
    <location>
        <begin position="53"/>
        <end position="193"/>
    </location>
</feature>
<dbReference type="RefSeq" id="WP_210229600.1">
    <property type="nucleotide sequence ID" value="NZ_CP072800.1"/>
</dbReference>
<name>A0ABX7X7U6_9GAMM</name>
<evidence type="ECO:0000256" key="4">
    <source>
        <dbReference type="ARBA" id="ARBA00022840"/>
    </source>
</evidence>
<dbReference type="Pfam" id="PF02661">
    <property type="entry name" value="Fic"/>
    <property type="match status" value="1"/>
</dbReference>
<dbReference type="PANTHER" id="PTHR39560">
    <property type="entry name" value="PROTEIN ADENYLYLTRANSFERASE FIC-RELATED"/>
    <property type="match status" value="1"/>
</dbReference>
<dbReference type="PANTHER" id="PTHR39560:SF1">
    <property type="entry name" value="PROTEIN ADENYLYLTRANSFERASE FIC-RELATED"/>
    <property type="match status" value="1"/>
</dbReference>
<evidence type="ECO:0000256" key="3">
    <source>
        <dbReference type="ARBA" id="ARBA00022741"/>
    </source>
</evidence>
<dbReference type="InterPro" id="IPR003812">
    <property type="entry name" value="Fido"/>
</dbReference>
<accession>A0ABX7X7U6</accession>
<evidence type="ECO:0000256" key="6">
    <source>
        <dbReference type="ARBA" id="ARBA00047939"/>
    </source>
</evidence>
<keyword evidence="3" id="KW-0547">Nucleotide-binding</keyword>
<gene>
    <name evidence="9" type="ORF">J8380_07080</name>
</gene>
<evidence type="ECO:0000256" key="1">
    <source>
        <dbReference type="ARBA" id="ARBA00022679"/>
    </source>
</evidence>
<dbReference type="PROSITE" id="PS51459">
    <property type="entry name" value="FIDO"/>
    <property type="match status" value="1"/>
</dbReference>
<keyword evidence="1 9" id="KW-0808">Transferase</keyword>
<dbReference type="NCBIfam" id="NF007672">
    <property type="entry name" value="PRK10347.1"/>
    <property type="match status" value="1"/>
</dbReference>
<dbReference type="EMBL" id="CP072800">
    <property type="protein sequence ID" value="QTR51303.1"/>
    <property type="molecule type" value="Genomic_DNA"/>
</dbReference>
<proteinExistence type="predicted"/>
<evidence type="ECO:0000313" key="9">
    <source>
        <dbReference type="EMBL" id="QTR51303.1"/>
    </source>
</evidence>
<evidence type="ECO:0000313" key="10">
    <source>
        <dbReference type="Proteomes" id="UP000672027"/>
    </source>
</evidence>
<reference evidence="9 10" key="1">
    <citation type="submission" date="2021-04" db="EMBL/GenBank/DDBJ databases">
        <title>Genomics, taxonomy and metabolism of representatives of sulfur bacteria of the genus Thiothrix: Thiothrix fructosivorans QT, Thiothrix unzii A1T and three new species, Thiothrix subterranea sp. nov., Thiothrix litoralis sp. nov. and 'Candidatus Thiothrix anitrata' sp. nov.</title>
        <authorList>
            <person name="Ravin N.V."/>
            <person name="Smolyakov D."/>
            <person name="Rudenko T.S."/>
            <person name="Mardanov A.V."/>
            <person name="Beletsky A.V."/>
            <person name="Markov N.D."/>
            <person name="Fomenkov A.I."/>
            <person name="Roberts R.J."/>
            <person name="Karnachuk O.V."/>
            <person name="Novikov A."/>
            <person name="Grabovich M.Y."/>
        </authorList>
    </citation>
    <scope>NUCLEOTIDE SEQUENCE [LARGE SCALE GENOMIC DNA]</scope>
    <source>
        <strain evidence="9 10">A52</strain>
    </source>
</reference>
<dbReference type="GO" id="GO:0016740">
    <property type="term" value="F:transferase activity"/>
    <property type="evidence" value="ECO:0007669"/>
    <property type="project" value="UniProtKB-KW"/>
</dbReference>